<feature type="chain" id="PRO_5045292316" evidence="9">
    <location>
        <begin position="26"/>
        <end position="438"/>
    </location>
</feature>
<feature type="coiled-coil region" evidence="7">
    <location>
        <begin position="53"/>
        <end position="94"/>
    </location>
</feature>
<dbReference type="Proteomes" id="UP001209854">
    <property type="component" value="Unassembled WGS sequence"/>
</dbReference>
<comment type="subcellular location">
    <subcellularLocation>
        <location evidence="1">Cell membrane</location>
        <topology evidence="1">Multi-pass membrane protein</topology>
    </subcellularLocation>
    <subcellularLocation>
        <location evidence="6">Membrane</location>
        <topology evidence="6">Multi-pass membrane protein</topology>
    </subcellularLocation>
</comment>
<dbReference type="PANTHER" id="PTHR30625">
    <property type="entry name" value="PROTEIN TOLQ"/>
    <property type="match status" value="1"/>
</dbReference>
<dbReference type="PANTHER" id="PTHR30625:SF11">
    <property type="entry name" value="MOTA_TOLQ_EXBB PROTON CHANNEL DOMAIN-CONTAINING PROTEIN"/>
    <property type="match status" value="1"/>
</dbReference>
<evidence type="ECO:0000313" key="11">
    <source>
        <dbReference type="EMBL" id="MCW7556280.1"/>
    </source>
</evidence>
<dbReference type="InterPro" id="IPR002898">
    <property type="entry name" value="MotA_ExbB_proton_chnl"/>
</dbReference>
<evidence type="ECO:0000256" key="3">
    <source>
        <dbReference type="ARBA" id="ARBA00022692"/>
    </source>
</evidence>
<evidence type="ECO:0000256" key="4">
    <source>
        <dbReference type="ARBA" id="ARBA00022989"/>
    </source>
</evidence>
<proteinExistence type="inferred from homology"/>
<evidence type="ECO:0000313" key="12">
    <source>
        <dbReference type="Proteomes" id="UP001209854"/>
    </source>
</evidence>
<dbReference type="RefSeq" id="WP_262565974.1">
    <property type="nucleotide sequence ID" value="NZ_JAPFCC010000001.1"/>
</dbReference>
<feature type="domain" description="MotA/TolQ/ExbB proton channel" evidence="10">
    <location>
        <begin position="308"/>
        <end position="415"/>
    </location>
</feature>
<feature type="transmembrane region" description="Helical" evidence="8">
    <location>
        <begin position="378"/>
        <end position="399"/>
    </location>
</feature>
<evidence type="ECO:0000256" key="1">
    <source>
        <dbReference type="ARBA" id="ARBA00004651"/>
    </source>
</evidence>
<accession>A0ABT3N3R5</accession>
<dbReference type="Pfam" id="PF01618">
    <property type="entry name" value="MotA_ExbB"/>
    <property type="match status" value="1"/>
</dbReference>
<feature type="signal peptide" evidence="9">
    <location>
        <begin position="1"/>
        <end position="25"/>
    </location>
</feature>
<keyword evidence="4 8" id="KW-1133">Transmembrane helix</keyword>
<keyword evidence="6" id="KW-0813">Transport</keyword>
<evidence type="ECO:0000256" key="9">
    <source>
        <dbReference type="SAM" id="SignalP"/>
    </source>
</evidence>
<keyword evidence="6" id="KW-0653">Protein transport</keyword>
<comment type="caution">
    <text evidence="11">The sequence shown here is derived from an EMBL/GenBank/DDBJ whole genome shotgun (WGS) entry which is preliminary data.</text>
</comment>
<keyword evidence="7" id="KW-0175">Coiled coil</keyword>
<reference evidence="11 12" key="1">
    <citation type="submission" date="2022-10" db="EMBL/GenBank/DDBJ databases">
        <title>High-quality genome sequences of two octocoral-associated bacteria, Endozoicomonas euniceicola EF212 and Endozoicomonas gorgoniicola PS125.</title>
        <authorList>
            <person name="Chiou Y.-J."/>
            <person name="Chen Y.-H."/>
        </authorList>
    </citation>
    <scope>NUCLEOTIDE SEQUENCE [LARGE SCALE GENOMIC DNA]</scope>
    <source>
        <strain evidence="11 12">PS125</strain>
    </source>
</reference>
<evidence type="ECO:0000256" key="2">
    <source>
        <dbReference type="ARBA" id="ARBA00022475"/>
    </source>
</evidence>
<evidence type="ECO:0000256" key="5">
    <source>
        <dbReference type="ARBA" id="ARBA00023136"/>
    </source>
</evidence>
<keyword evidence="9" id="KW-0732">Signal</keyword>
<keyword evidence="3 8" id="KW-0812">Transmembrane</keyword>
<keyword evidence="12" id="KW-1185">Reference proteome</keyword>
<protein>
    <submittedName>
        <fullName evidence="11">MotA/TolQ/ExbB proton channel family protein</fullName>
    </submittedName>
</protein>
<evidence type="ECO:0000256" key="6">
    <source>
        <dbReference type="RuleBase" id="RU004057"/>
    </source>
</evidence>
<dbReference type="InterPro" id="IPR050790">
    <property type="entry name" value="ExbB/TolQ_transport"/>
</dbReference>
<name>A0ABT3N3R5_9GAMM</name>
<dbReference type="EMBL" id="JAPFCC010000001">
    <property type="protein sequence ID" value="MCW7556280.1"/>
    <property type="molecule type" value="Genomic_DNA"/>
</dbReference>
<comment type="similarity">
    <text evidence="6">Belongs to the exbB/tolQ family.</text>
</comment>
<feature type="transmembrane region" description="Helical" evidence="8">
    <location>
        <begin position="256"/>
        <end position="279"/>
    </location>
</feature>
<evidence type="ECO:0000259" key="10">
    <source>
        <dbReference type="Pfam" id="PF01618"/>
    </source>
</evidence>
<keyword evidence="5 8" id="KW-0472">Membrane</keyword>
<feature type="transmembrane region" description="Helical" evidence="8">
    <location>
        <begin position="338"/>
        <end position="358"/>
    </location>
</feature>
<sequence>MRVIKTLRHCKLALILSCVSCLAIAETINPLQTVLDQVRQGTFKEQKMADHRVDSLESSLKALNQDHDKLSGQLDKLKKENSILEDSVLKLQQQLRDRRAQFNSEKTSLDSVFEGVSNHEQVLLNTVAPHSLWRHDSSGLSLTNNNEIGIQRIERLWNALMEQIVLTASEKQSTSKVVKSDGSFADQQVTEQGPFSIGSDLGWLTFLPAQKQLKVLIEQPDLALTDGTVWIDPTLGQLFKHGQRNNSAMAKMKATGIVGIFILLVALVSITIAVNRLAYLKKEKQRIERQQHSPPSDDNCLGRIIHSIEKGGEESIEARLSAAVLIEVPMLQKGTGTLGVLAGIPPLLGLLGTVGGMIKTFTVITEFGSNNTELLSGGIAEALLTTQFGLMTAIPLLLLHCAVKNRSHELTQLLEQEAALRAVLHHDSTQKALKGAGA</sequence>
<evidence type="ECO:0000256" key="8">
    <source>
        <dbReference type="SAM" id="Phobius"/>
    </source>
</evidence>
<organism evidence="11 12">
    <name type="scientific">Endozoicomonas gorgoniicola</name>
    <dbReference type="NCBI Taxonomy" id="1234144"/>
    <lineage>
        <taxon>Bacteria</taxon>
        <taxon>Pseudomonadati</taxon>
        <taxon>Pseudomonadota</taxon>
        <taxon>Gammaproteobacteria</taxon>
        <taxon>Oceanospirillales</taxon>
        <taxon>Endozoicomonadaceae</taxon>
        <taxon>Endozoicomonas</taxon>
    </lineage>
</organism>
<keyword evidence="2" id="KW-1003">Cell membrane</keyword>
<evidence type="ECO:0000256" key="7">
    <source>
        <dbReference type="SAM" id="Coils"/>
    </source>
</evidence>
<dbReference type="Gene3D" id="1.10.287.1490">
    <property type="match status" value="1"/>
</dbReference>
<gene>
    <name evidence="11" type="ORF">NX722_27350</name>
</gene>